<dbReference type="AlphaFoldDB" id="A0A645BF09"/>
<gene>
    <name evidence="1" type="ORF">SDC9_110807</name>
</gene>
<dbReference type="EMBL" id="VSSQ01019677">
    <property type="protein sequence ID" value="MPM63922.1"/>
    <property type="molecule type" value="Genomic_DNA"/>
</dbReference>
<proteinExistence type="predicted"/>
<organism evidence="1">
    <name type="scientific">bioreactor metagenome</name>
    <dbReference type="NCBI Taxonomy" id="1076179"/>
    <lineage>
        <taxon>unclassified sequences</taxon>
        <taxon>metagenomes</taxon>
        <taxon>ecological metagenomes</taxon>
    </lineage>
</organism>
<protein>
    <submittedName>
        <fullName evidence="1">Uncharacterized protein</fullName>
    </submittedName>
</protein>
<name>A0A645BF09_9ZZZZ</name>
<sequence>MSKYDKLWEFISTHQASEMKLSFDEIQAIIGIPLDHSFLNFKKELLEYHYQVAKISLKEKFVIFVKLNS</sequence>
<reference evidence="1" key="1">
    <citation type="submission" date="2019-08" db="EMBL/GenBank/DDBJ databases">
        <authorList>
            <person name="Kucharzyk K."/>
            <person name="Murdoch R.W."/>
            <person name="Higgins S."/>
            <person name="Loffler F."/>
        </authorList>
    </citation>
    <scope>NUCLEOTIDE SEQUENCE</scope>
</reference>
<evidence type="ECO:0000313" key="1">
    <source>
        <dbReference type="EMBL" id="MPM63922.1"/>
    </source>
</evidence>
<accession>A0A645BF09</accession>
<comment type="caution">
    <text evidence="1">The sequence shown here is derived from an EMBL/GenBank/DDBJ whole genome shotgun (WGS) entry which is preliminary data.</text>
</comment>